<dbReference type="InterPro" id="IPR053137">
    <property type="entry name" value="NLR-like"/>
</dbReference>
<keyword evidence="1" id="KW-0677">Repeat</keyword>
<dbReference type="Gene3D" id="3.40.50.1580">
    <property type="entry name" value="Nucleoside phosphorylase domain"/>
    <property type="match status" value="1"/>
</dbReference>
<dbReference type="Pfam" id="PF00622">
    <property type="entry name" value="SPRY"/>
    <property type="match status" value="1"/>
</dbReference>
<dbReference type="PANTHER" id="PTHR46082">
    <property type="entry name" value="ATP/GTP-BINDING PROTEIN-RELATED"/>
    <property type="match status" value="1"/>
</dbReference>
<comment type="caution">
    <text evidence="4">The sequence shown here is derived from an EMBL/GenBank/DDBJ whole genome shotgun (WGS) entry which is preliminary data.</text>
</comment>
<sequence length="1474" mass="162406">MTTNMSDPHQYTVGWICAIPTESIAASLFLDEEHERPDHVSSNDCNDYTLGKMAGHNVVIAVLPDGEYGQTSATSVVKDMLSSFPNIRVGLMVGIGGGAPTAQNDIRLGDIVVSSPQNGTGGVYQYDYGKLIQGQGFQQTGFLNQPSTLVRTAVSGLRMQYKKKGHTIDESIKAILHEYPRLADEFSRPREHSDRLYKADFVRPAGHKGDCNDSCGVLPEQIVERRARTQKEDNPAIHHGIIASGNWLMKDASVRDTFASEKGIMCFEMEAAGLMNHLPCLVVRGICDYSDSHKNKEWQGYAAMTAAAYAKDLLARMVPSQVQAEQKIAEALKSIEQNTLTIIETTNETAACMNDLKADAKYHRIHSWLSPPDHTTNQTAALTKRHDGTGQWFVKGEVFTAFKEGKVPFLWLNGIPGCGKTILSSSIIEDLQHSSLVASAVLLYFYFDFSDVRKQTLDDALRSLLWQLPKRGESSFRKVEQLYKSCKDGENQPSTQSLIQALESVLQAIGRVIVVLDALDECTTRRDLLQWLAETAAKGSSDIQIIATSRKEYDIEVAFTEWLTNDVMLSIQQLEADKDIQSYVHHRICSDPGLERWKDKPFVQSEIELKLMKKAQGMFRWAKCQLDSLADCLCLRMLHKALIALPKTLDETYAQILDHLPPVYLQDTIKLLQILAWSERPLRIEEAVDYLAVELDSEGCEAGFDEDNRLPVPKEIVRFCSSLVTVVRTSEYTRKYRESTPRDVREQYRSREELRLAHYSVKEYLTSGRCQIDEFRFHLDQATSATYIATSHWLEFARVAKAEDTCLQNLIDILLLTPERFAHWSGFFRPDRPWQPDPNPPFRLAQPLYYASLGGLEHVADRLLKSGADINSRGDRYDNALQAAAAHGLENMVNLLLQKGADVNAHRGEASTLQVASREGHVRVVQSLLAHGADVNAKGGKYSGIINALQAACFGGHLEVAKLLLDSGADVNIRGGRSGSALQIASRVGNDGIVQLLLEEGANINAPAIDDCLEALESTFDGAWYSHRAWYPHQNHENVVLLLLGRCDDVGVKDKRFADLLPNAAGAGFEHVVKRLLVTDLEIIAGEARRTDVNAQGEVCGRALRAASRKGHDNIVQLLLDRCPDVTVLGGWYSRALEAASEAGQVNIVQTLLSRRSEVIAECGVYGSALATASGIGHDDIVQMLLDKGADVNFLGGWYSRALEAALKAGHVTTVQILLQNTISTGVGGTINASVFDIAFNSRYTDVLETLLKRLYKENVADEHGWSSEAYLVICRGLTSGSMSRQHMWQNTITFGQAPSRFVGVVPNSDLSFSSDGLEITRGHALSPRVGLYIQARADHPIPAGLNNFFFEVEIVRGSCESVTEQAHKLVDRITIGLCNESSSKAGVPGSEAGSWAYCGAGVTKSGETRGGGRYNEGYDTGDTVCCGVDFKSNTVTFYKNGTSLGTAFEGVRGRLFPVIGISRGHIFDSSQLK</sequence>
<reference evidence="4" key="2">
    <citation type="submission" date="2021-08" db="EMBL/GenBank/DDBJ databases">
        <authorList>
            <person name="Gostincar C."/>
            <person name="Sun X."/>
            <person name="Song Z."/>
            <person name="Gunde-Cimerman N."/>
        </authorList>
    </citation>
    <scope>NUCLEOTIDE SEQUENCE</scope>
    <source>
        <strain evidence="4">EXF-8016</strain>
    </source>
</reference>
<dbReference type="InterPro" id="IPR035994">
    <property type="entry name" value="Nucleoside_phosphorylase_sf"/>
</dbReference>
<name>A0A9P8G7A0_AURME</name>
<dbReference type="InterPro" id="IPR036770">
    <property type="entry name" value="Ankyrin_rpt-contain_sf"/>
</dbReference>
<dbReference type="InterPro" id="IPR013320">
    <property type="entry name" value="ConA-like_dom_sf"/>
</dbReference>
<keyword evidence="2" id="KW-0040">ANK repeat</keyword>
<dbReference type="InterPro" id="IPR001870">
    <property type="entry name" value="B30.2/SPRY"/>
</dbReference>
<evidence type="ECO:0000256" key="1">
    <source>
        <dbReference type="ARBA" id="ARBA00022737"/>
    </source>
</evidence>
<gene>
    <name evidence="4" type="ORF">KCV03_g9741</name>
</gene>
<accession>A0A9P8G7A0</accession>
<feature type="repeat" description="ANK" evidence="2">
    <location>
        <begin position="947"/>
        <end position="976"/>
    </location>
</feature>
<dbReference type="SUPFAM" id="SSF53167">
    <property type="entry name" value="Purine and uridine phosphorylases"/>
    <property type="match status" value="1"/>
</dbReference>
<feature type="repeat" description="ANK" evidence="2">
    <location>
        <begin position="908"/>
        <end position="940"/>
    </location>
</feature>
<reference evidence="4" key="1">
    <citation type="journal article" date="2021" name="J Fungi (Basel)">
        <title>Virulence traits and population genomics of the black yeast Aureobasidium melanogenum.</title>
        <authorList>
            <person name="Cernosa A."/>
            <person name="Sun X."/>
            <person name="Gostincar C."/>
            <person name="Fang C."/>
            <person name="Gunde-Cimerman N."/>
            <person name="Song Z."/>
        </authorList>
    </citation>
    <scope>NUCLEOTIDE SEQUENCE</scope>
    <source>
        <strain evidence="4">EXF-8016</strain>
    </source>
</reference>
<dbReference type="GO" id="GO:0009116">
    <property type="term" value="P:nucleoside metabolic process"/>
    <property type="evidence" value="ECO:0007669"/>
    <property type="project" value="InterPro"/>
</dbReference>
<feature type="domain" description="B30.2/SPRY" evidence="3">
    <location>
        <begin position="1280"/>
        <end position="1474"/>
    </location>
</feature>
<evidence type="ECO:0000259" key="3">
    <source>
        <dbReference type="PROSITE" id="PS50188"/>
    </source>
</evidence>
<dbReference type="GO" id="GO:0003824">
    <property type="term" value="F:catalytic activity"/>
    <property type="evidence" value="ECO:0007669"/>
    <property type="project" value="InterPro"/>
</dbReference>
<evidence type="ECO:0000313" key="5">
    <source>
        <dbReference type="Proteomes" id="UP000767238"/>
    </source>
</evidence>
<dbReference type="SMART" id="SM00248">
    <property type="entry name" value="ANK"/>
    <property type="match status" value="10"/>
</dbReference>
<dbReference type="PROSITE" id="PS50188">
    <property type="entry name" value="B302_SPRY"/>
    <property type="match status" value="1"/>
</dbReference>
<dbReference type="Pfam" id="PF12796">
    <property type="entry name" value="Ank_2"/>
    <property type="match status" value="3"/>
</dbReference>
<dbReference type="InterPro" id="IPR027417">
    <property type="entry name" value="P-loop_NTPase"/>
</dbReference>
<evidence type="ECO:0000313" key="4">
    <source>
        <dbReference type="EMBL" id="KAH0211341.1"/>
    </source>
</evidence>
<dbReference type="SUPFAM" id="SSF52540">
    <property type="entry name" value="P-loop containing nucleoside triphosphate hydrolases"/>
    <property type="match status" value="1"/>
</dbReference>
<dbReference type="InterPro" id="IPR056884">
    <property type="entry name" value="NPHP3-like_N"/>
</dbReference>
<dbReference type="PANTHER" id="PTHR46082:SF11">
    <property type="entry name" value="AAA+ ATPASE DOMAIN-CONTAINING PROTEIN-RELATED"/>
    <property type="match status" value="1"/>
</dbReference>
<dbReference type="Pfam" id="PF24883">
    <property type="entry name" value="NPHP3_N"/>
    <property type="match status" value="1"/>
</dbReference>
<protein>
    <submittedName>
        <fullName evidence="4">Purine and uridine phosphorylase</fullName>
    </submittedName>
</protein>
<dbReference type="Gene3D" id="2.60.120.920">
    <property type="match status" value="1"/>
</dbReference>
<dbReference type="SMART" id="SM00449">
    <property type="entry name" value="SPRY"/>
    <property type="match status" value="1"/>
</dbReference>
<dbReference type="SUPFAM" id="SSF49899">
    <property type="entry name" value="Concanavalin A-like lectins/glucanases"/>
    <property type="match status" value="1"/>
</dbReference>
<feature type="repeat" description="ANK" evidence="2">
    <location>
        <begin position="876"/>
        <end position="908"/>
    </location>
</feature>
<dbReference type="PROSITE" id="PS50088">
    <property type="entry name" value="ANK_REPEAT"/>
    <property type="match status" value="6"/>
</dbReference>
<proteinExistence type="predicted"/>
<dbReference type="InterPro" id="IPR003877">
    <property type="entry name" value="SPRY_dom"/>
</dbReference>
<organism evidence="4 5">
    <name type="scientific">Aureobasidium melanogenum</name>
    <name type="common">Aureobasidium pullulans var. melanogenum</name>
    <dbReference type="NCBI Taxonomy" id="46634"/>
    <lineage>
        <taxon>Eukaryota</taxon>
        <taxon>Fungi</taxon>
        <taxon>Dikarya</taxon>
        <taxon>Ascomycota</taxon>
        <taxon>Pezizomycotina</taxon>
        <taxon>Dothideomycetes</taxon>
        <taxon>Dothideomycetidae</taxon>
        <taxon>Dothideales</taxon>
        <taxon>Saccotheciaceae</taxon>
        <taxon>Aureobasidium</taxon>
    </lineage>
</organism>
<dbReference type="PROSITE" id="PS50297">
    <property type="entry name" value="ANK_REP_REGION"/>
    <property type="match status" value="5"/>
</dbReference>
<dbReference type="Gene3D" id="1.25.40.20">
    <property type="entry name" value="Ankyrin repeat-containing domain"/>
    <property type="match status" value="2"/>
</dbReference>
<dbReference type="InterPro" id="IPR002110">
    <property type="entry name" value="Ankyrin_rpt"/>
</dbReference>
<feature type="repeat" description="ANK" evidence="2">
    <location>
        <begin position="977"/>
        <end position="1009"/>
    </location>
</feature>
<dbReference type="SUPFAM" id="SSF48403">
    <property type="entry name" value="Ankyrin repeat"/>
    <property type="match status" value="1"/>
</dbReference>
<feature type="repeat" description="ANK" evidence="2">
    <location>
        <begin position="1168"/>
        <end position="1197"/>
    </location>
</feature>
<dbReference type="OrthoDB" id="1577640at2759"/>
<dbReference type="CDD" id="cd12885">
    <property type="entry name" value="SPRY_RanBP_like"/>
    <property type="match status" value="1"/>
</dbReference>
<dbReference type="Proteomes" id="UP000767238">
    <property type="component" value="Unassembled WGS sequence"/>
</dbReference>
<dbReference type="InterPro" id="IPR044736">
    <property type="entry name" value="Gid1/RanBPM/SPLA_SPRY"/>
</dbReference>
<dbReference type="Gene3D" id="3.40.50.300">
    <property type="entry name" value="P-loop containing nucleotide triphosphate hydrolases"/>
    <property type="match status" value="1"/>
</dbReference>
<feature type="non-terminal residue" evidence="4">
    <location>
        <position position="1"/>
    </location>
</feature>
<dbReference type="InterPro" id="IPR043136">
    <property type="entry name" value="B30.2/SPRY_sf"/>
</dbReference>
<dbReference type="EMBL" id="JAHFYH010000140">
    <property type="protein sequence ID" value="KAH0211341.1"/>
    <property type="molecule type" value="Genomic_DNA"/>
</dbReference>
<feature type="repeat" description="ANK" evidence="2">
    <location>
        <begin position="843"/>
        <end position="875"/>
    </location>
</feature>
<evidence type="ECO:0000256" key="2">
    <source>
        <dbReference type="PROSITE-ProRule" id="PRU00023"/>
    </source>
</evidence>